<sequence>MPAFHKLLIANRGEIACRIQRTAQALGYRTVAVFSEADADALHVRLADEAVLIGPASVQQSYLAPAAILEAARRTGADAIHPGYGFLAEHAGFARACAAAGIVFIGPSPEAIELMGSKRRSKIAMLAAGVPCIAGYEGDAQDDDSLHREAARIGYPLMIKASAGGGGRGMRLVRRAEDLAEQLRTARSEALHGFGDDELILEQALPDPRHVEVQIFGDHHGHLIHLGERDCSIQRRHQKIIEEAPCPVMTAERRQAMGEAALKAGRAVDYVGAGTVEFLLAADGRFYFLEMNTRLQVEHPVTELVTGQDLVAWQLDVAAGRPLPLRQDQVHLDGHAMEVRLYAEDPAADFLPQAGRLIGWEPPAREGVRIDHGLREGQAITPFYDPMLGKLIAHGATREQARRRLLRAVEDCVLLGVQSNQRLLAGLLAHPRFIDGDFGTGFIEQHLSEHAALQAQVPTTEQLAIATALFYQRDRARHATDLGGWRNNASTPLRYRIGQDERDWTLDLLAEPDGTLKVHHAGRSIELKWLDVDPSGAALMLDGVRQQHRWRLKGSDLWLFTRPGGLHLQDRTRAAVAPAASTGDGLLQAPMDGAIVEVLVSEGTVVRQGQLLMVLEAMKMEHPLKAGLDGVVRQVQVKRGEQVRHQQVLLRVEAGH</sequence>
<dbReference type="SMART" id="SM00878">
    <property type="entry name" value="Biotin_carb_C"/>
    <property type="match status" value="1"/>
</dbReference>
<keyword evidence="2" id="KW-0436">Ligase</keyword>
<evidence type="ECO:0000256" key="4">
    <source>
        <dbReference type="ARBA" id="ARBA00022840"/>
    </source>
</evidence>
<evidence type="ECO:0000256" key="3">
    <source>
        <dbReference type="ARBA" id="ARBA00022741"/>
    </source>
</evidence>
<gene>
    <name evidence="10" type="ORF">Q6A48_01400</name>
</gene>
<dbReference type="InterPro" id="IPR005481">
    <property type="entry name" value="BC-like_N"/>
</dbReference>
<dbReference type="InterPro" id="IPR000089">
    <property type="entry name" value="Biotin_lipoyl"/>
</dbReference>
<dbReference type="Pfam" id="PF00289">
    <property type="entry name" value="Biotin_carb_N"/>
    <property type="match status" value="1"/>
</dbReference>
<dbReference type="CDD" id="cd06850">
    <property type="entry name" value="biotinyl_domain"/>
    <property type="match status" value="1"/>
</dbReference>
<dbReference type="InterPro" id="IPR011053">
    <property type="entry name" value="Single_hybrid_motif"/>
</dbReference>
<feature type="domain" description="ATP-grasp" evidence="8">
    <location>
        <begin position="122"/>
        <end position="319"/>
    </location>
</feature>
<dbReference type="Gene3D" id="2.40.50.100">
    <property type="match status" value="1"/>
</dbReference>
<dbReference type="InterPro" id="IPR005482">
    <property type="entry name" value="Biotin_COase_C"/>
</dbReference>
<dbReference type="PROSITE" id="PS00866">
    <property type="entry name" value="CPSASE_1"/>
    <property type="match status" value="1"/>
</dbReference>
<evidence type="ECO:0000259" key="9">
    <source>
        <dbReference type="PROSITE" id="PS50979"/>
    </source>
</evidence>
<dbReference type="InterPro" id="IPR050856">
    <property type="entry name" value="Biotin_carboxylase_complex"/>
</dbReference>
<proteinExistence type="predicted"/>
<dbReference type="Pfam" id="PF00364">
    <property type="entry name" value="Biotin_lipoyl"/>
    <property type="match status" value="1"/>
</dbReference>
<dbReference type="SUPFAM" id="SSF51246">
    <property type="entry name" value="Rudiment single hybrid motif"/>
    <property type="match status" value="1"/>
</dbReference>
<keyword evidence="11" id="KW-1185">Reference proteome</keyword>
<dbReference type="InterPro" id="IPR011054">
    <property type="entry name" value="Rudment_hybrid_motif"/>
</dbReference>
<evidence type="ECO:0000313" key="10">
    <source>
        <dbReference type="EMBL" id="MDO7895536.1"/>
    </source>
</evidence>
<dbReference type="SUPFAM" id="SSF56059">
    <property type="entry name" value="Glutathione synthetase ATP-binding domain-like"/>
    <property type="match status" value="1"/>
</dbReference>
<evidence type="ECO:0000256" key="5">
    <source>
        <dbReference type="ARBA" id="ARBA00023267"/>
    </source>
</evidence>
<keyword evidence="4 6" id="KW-0067">ATP-binding</keyword>
<dbReference type="PROSITE" id="PS50968">
    <property type="entry name" value="BIOTINYL_LIPOYL"/>
    <property type="match status" value="1"/>
</dbReference>
<keyword evidence="3 6" id="KW-0547">Nucleotide-binding</keyword>
<dbReference type="EMBL" id="JAUQOP010000001">
    <property type="protein sequence ID" value="MDO7895536.1"/>
    <property type="molecule type" value="Genomic_DNA"/>
</dbReference>
<dbReference type="InterPro" id="IPR011761">
    <property type="entry name" value="ATP-grasp"/>
</dbReference>
<evidence type="ECO:0000256" key="1">
    <source>
        <dbReference type="ARBA" id="ARBA00001953"/>
    </source>
</evidence>
<dbReference type="Pfam" id="PF02785">
    <property type="entry name" value="Biotin_carb_C"/>
    <property type="match status" value="1"/>
</dbReference>
<dbReference type="PROSITE" id="PS50975">
    <property type="entry name" value="ATP_GRASP"/>
    <property type="match status" value="1"/>
</dbReference>
<dbReference type="Pfam" id="PF02786">
    <property type="entry name" value="CPSase_L_D2"/>
    <property type="match status" value="1"/>
</dbReference>
<reference evidence="10 11" key="1">
    <citation type="submission" date="2023-07" db="EMBL/GenBank/DDBJ databases">
        <title>Identification of four novel Pseudomonas species associated with bacterial leaf spot of cucurbits.</title>
        <authorList>
            <person name="Fullem K.R."/>
        </authorList>
    </citation>
    <scope>NUCLEOTIDE SEQUENCE [LARGE SCALE GENOMIC DNA]</scope>
    <source>
        <strain evidence="10 11">K18</strain>
    </source>
</reference>
<dbReference type="PANTHER" id="PTHR18866:SF33">
    <property type="entry name" value="METHYLCROTONOYL-COA CARBOXYLASE SUBUNIT ALPHA, MITOCHONDRIAL-RELATED"/>
    <property type="match status" value="1"/>
</dbReference>
<dbReference type="InterPro" id="IPR011764">
    <property type="entry name" value="Biotin_carboxylation_dom"/>
</dbReference>
<feature type="domain" description="Biotin carboxylation" evidence="9">
    <location>
        <begin position="3"/>
        <end position="448"/>
    </location>
</feature>
<dbReference type="PANTHER" id="PTHR18866">
    <property type="entry name" value="CARBOXYLASE:PYRUVATE/ACETYL-COA/PROPIONYL-COA CARBOXYLASE"/>
    <property type="match status" value="1"/>
</dbReference>
<comment type="cofactor">
    <cofactor evidence="1">
        <name>biotin</name>
        <dbReference type="ChEBI" id="CHEBI:57586"/>
    </cofactor>
</comment>
<evidence type="ECO:0000259" key="8">
    <source>
        <dbReference type="PROSITE" id="PS50975"/>
    </source>
</evidence>
<dbReference type="PROSITE" id="PS00867">
    <property type="entry name" value="CPSASE_2"/>
    <property type="match status" value="1"/>
</dbReference>
<evidence type="ECO:0000259" key="7">
    <source>
        <dbReference type="PROSITE" id="PS50968"/>
    </source>
</evidence>
<evidence type="ECO:0000313" key="11">
    <source>
        <dbReference type="Proteomes" id="UP001228019"/>
    </source>
</evidence>
<accession>A0ABT9BSK2</accession>
<dbReference type="Gene3D" id="3.30.470.20">
    <property type="entry name" value="ATP-grasp fold, B domain"/>
    <property type="match status" value="1"/>
</dbReference>
<evidence type="ECO:0000256" key="6">
    <source>
        <dbReference type="PROSITE-ProRule" id="PRU00409"/>
    </source>
</evidence>
<dbReference type="PROSITE" id="PS50979">
    <property type="entry name" value="BC"/>
    <property type="match status" value="1"/>
</dbReference>
<evidence type="ECO:0000256" key="2">
    <source>
        <dbReference type="ARBA" id="ARBA00022598"/>
    </source>
</evidence>
<dbReference type="Proteomes" id="UP001228019">
    <property type="component" value="Unassembled WGS sequence"/>
</dbReference>
<organism evidence="10 11">
    <name type="scientific">Pseudomonas citrulli</name>
    <dbReference type="NCBI Taxonomy" id="3064347"/>
    <lineage>
        <taxon>Bacteria</taxon>
        <taxon>Pseudomonadati</taxon>
        <taxon>Pseudomonadota</taxon>
        <taxon>Gammaproteobacteria</taxon>
        <taxon>Pseudomonadales</taxon>
        <taxon>Pseudomonadaceae</taxon>
        <taxon>Pseudomonas</taxon>
    </lineage>
</organism>
<keyword evidence="5" id="KW-0092">Biotin</keyword>
<dbReference type="InterPro" id="IPR001882">
    <property type="entry name" value="Biotin_BS"/>
</dbReference>
<dbReference type="PROSITE" id="PS00188">
    <property type="entry name" value="BIOTIN"/>
    <property type="match status" value="1"/>
</dbReference>
<dbReference type="SUPFAM" id="SSF51230">
    <property type="entry name" value="Single hybrid motif"/>
    <property type="match status" value="1"/>
</dbReference>
<name>A0ABT9BSK2_9PSED</name>
<dbReference type="InterPro" id="IPR005479">
    <property type="entry name" value="CPAse_ATP-bd"/>
</dbReference>
<dbReference type="RefSeq" id="WP_304551362.1">
    <property type="nucleotide sequence ID" value="NZ_JAUQOP010000001.1"/>
</dbReference>
<dbReference type="InterPro" id="IPR016185">
    <property type="entry name" value="PreATP-grasp_dom_sf"/>
</dbReference>
<comment type="caution">
    <text evidence="10">The sequence shown here is derived from an EMBL/GenBank/DDBJ whole genome shotgun (WGS) entry which is preliminary data.</text>
</comment>
<feature type="domain" description="Lipoyl-binding" evidence="7">
    <location>
        <begin position="576"/>
        <end position="653"/>
    </location>
</feature>
<protein>
    <submittedName>
        <fullName evidence="10">Acetyl/propionyl/methylcrotonyl-CoA carboxylase subunit alpha</fullName>
    </submittedName>
</protein>
<dbReference type="SUPFAM" id="SSF52440">
    <property type="entry name" value="PreATP-grasp domain"/>
    <property type="match status" value="1"/>
</dbReference>